<evidence type="ECO:0000313" key="1">
    <source>
        <dbReference type="EMBL" id="NYE09864.1"/>
    </source>
</evidence>
<protein>
    <submittedName>
        <fullName evidence="1">Uncharacterized protein</fullName>
    </submittedName>
</protein>
<proteinExistence type="predicted"/>
<evidence type="ECO:0000313" key="2">
    <source>
        <dbReference type="Proteomes" id="UP000591272"/>
    </source>
</evidence>
<dbReference type="EMBL" id="JACCBT010000001">
    <property type="protein sequence ID" value="NYE09864.1"/>
    <property type="molecule type" value="Genomic_DNA"/>
</dbReference>
<accession>A0A7Y9KBU2</accession>
<gene>
    <name evidence="1" type="ORF">BJ999_000160</name>
</gene>
<dbReference type="AlphaFoldDB" id="A0A7Y9KBU2"/>
<name>A0A7Y9KBU2_9ACTN</name>
<keyword evidence="2" id="KW-1185">Reference proteome</keyword>
<comment type="caution">
    <text evidence="1">The sequence shown here is derived from an EMBL/GenBank/DDBJ whole genome shotgun (WGS) entry which is preliminary data.</text>
</comment>
<reference evidence="1 2" key="1">
    <citation type="submission" date="2020-07" db="EMBL/GenBank/DDBJ databases">
        <title>Sequencing the genomes of 1000 actinobacteria strains.</title>
        <authorList>
            <person name="Klenk H.-P."/>
        </authorList>
    </citation>
    <scope>NUCLEOTIDE SEQUENCE [LARGE SCALE GENOMIC DNA]</scope>
    <source>
        <strain evidence="1 2">DSM 43461</strain>
    </source>
</reference>
<dbReference type="Proteomes" id="UP000591272">
    <property type="component" value="Unassembled WGS sequence"/>
</dbReference>
<organism evidence="1 2">
    <name type="scientific">Actinomadura citrea</name>
    <dbReference type="NCBI Taxonomy" id="46158"/>
    <lineage>
        <taxon>Bacteria</taxon>
        <taxon>Bacillati</taxon>
        <taxon>Actinomycetota</taxon>
        <taxon>Actinomycetes</taxon>
        <taxon>Streptosporangiales</taxon>
        <taxon>Thermomonosporaceae</taxon>
        <taxon>Actinomadura</taxon>
    </lineage>
</organism>
<sequence length="40" mass="4037">MCVIAIISAAIATALRTIFVARDRGGEAGRSVSPSGGHHS</sequence>